<proteinExistence type="predicted"/>
<sequence>MKPFSFSHAASHYRNTCVQNNNNNNKKKNRVILHQLRFELNTLCSSVKNTTERVTRGDKLITLGDGESVLTVPGKQPGGRSRVGRAQAWRLEGPRPSVINFGLTENRRSHHNIFREHPGHVKLITDFNAPQPRLYNSLSGFFKKNLLCLLCPKFNIFWNCMFWRKLIKNAPTQWWIVGLRVGRSAVWVPWSAYLFVQFRT</sequence>
<organism evidence="1 2">
    <name type="scientific">Elysia chlorotica</name>
    <name type="common">Eastern emerald elysia</name>
    <name type="synonym">Sea slug</name>
    <dbReference type="NCBI Taxonomy" id="188477"/>
    <lineage>
        <taxon>Eukaryota</taxon>
        <taxon>Metazoa</taxon>
        <taxon>Spiralia</taxon>
        <taxon>Lophotrochozoa</taxon>
        <taxon>Mollusca</taxon>
        <taxon>Gastropoda</taxon>
        <taxon>Heterobranchia</taxon>
        <taxon>Euthyneura</taxon>
        <taxon>Panpulmonata</taxon>
        <taxon>Sacoglossa</taxon>
        <taxon>Placobranchoidea</taxon>
        <taxon>Plakobranchidae</taxon>
        <taxon>Elysia</taxon>
    </lineage>
</organism>
<dbReference type="EMBL" id="RQTK01001667">
    <property type="protein sequence ID" value="RUS69479.1"/>
    <property type="molecule type" value="Genomic_DNA"/>
</dbReference>
<evidence type="ECO:0000313" key="2">
    <source>
        <dbReference type="Proteomes" id="UP000271974"/>
    </source>
</evidence>
<feature type="non-terminal residue" evidence="1">
    <location>
        <position position="200"/>
    </location>
</feature>
<gene>
    <name evidence="1" type="ORF">EGW08_022763</name>
</gene>
<dbReference type="AlphaFoldDB" id="A0A3S1BKR6"/>
<evidence type="ECO:0000313" key="1">
    <source>
        <dbReference type="EMBL" id="RUS69479.1"/>
    </source>
</evidence>
<comment type="caution">
    <text evidence="1">The sequence shown here is derived from an EMBL/GenBank/DDBJ whole genome shotgun (WGS) entry which is preliminary data.</text>
</comment>
<reference evidence="1 2" key="1">
    <citation type="submission" date="2019-01" db="EMBL/GenBank/DDBJ databases">
        <title>A draft genome assembly of the solar-powered sea slug Elysia chlorotica.</title>
        <authorList>
            <person name="Cai H."/>
            <person name="Li Q."/>
            <person name="Fang X."/>
            <person name="Li J."/>
            <person name="Curtis N.E."/>
            <person name="Altenburger A."/>
            <person name="Shibata T."/>
            <person name="Feng M."/>
            <person name="Maeda T."/>
            <person name="Schwartz J.A."/>
            <person name="Shigenobu S."/>
            <person name="Lundholm N."/>
            <person name="Nishiyama T."/>
            <person name="Yang H."/>
            <person name="Hasebe M."/>
            <person name="Li S."/>
            <person name="Pierce S.K."/>
            <person name="Wang J."/>
        </authorList>
    </citation>
    <scope>NUCLEOTIDE SEQUENCE [LARGE SCALE GENOMIC DNA]</scope>
    <source>
        <strain evidence="1">EC2010</strain>
        <tissue evidence="1">Whole organism of an adult</tissue>
    </source>
</reference>
<dbReference type="Proteomes" id="UP000271974">
    <property type="component" value="Unassembled WGS sequence"/>
</dbReference>
<name>A0A3S1BKR6_ELYCH</name>
<protein>
    <submittedName>
        <fullName evidence="1">Uncharacterized protein</fullName>
    </submittedName>
</protein>
<keyword evidence="2" id="KW-1185">Reference proteome</keyword>
<accession>A0A3S1BKR6</accession>